<dbReference type="InterPro" id="IPR050300">
    <property type="entry name" value="GDXG_lipolytic_enzyme"/>
</dbReference>
<dbReference type="GO" id="GO:0016787">
    <property type="term" value="F:hydrolase activity"/>
    <property type="evidence" value="ECO:0007669"/>
    <property type="project" value="UniProtKB-KW"/>
</dbReference>
<dbReference type="InterPro" id="IPR029058">
    <property type="entry name" value="AB_hydrolase_fold"/>
</dbReference>
<keyword evidence="2" id="KW-0732">Signal</keyword>
<evidence type="ECO:0000256" key="1">
    <source>
        <dbReference type="ARBA" id="ARBA00022801"/>
    </source>
</evidence>
<dbReference type="Proteomes" id="UP000287330">
    <property type="component" value="Unassembled WGS sequence"/>
</dbReference>
<evidence type="ECO:0000256" key="2">
    <source>
        <dbReference type="SAM" id="SignalP"/>
    </source>
</evidence>
<reference evidence="5" key="1">
    <citation type="journal article" date="2018" name="Front. Microbiol.">
        <title>Genome-Based Analysis Reveals the Taxonomy and Diversity of the Family Idiomarinaceae.</title>
        <authorList>
            <person name="Liu Y."/>
            <person name="Lai Q."/>
            <person name="Shao Z."/>
        </authorList>
    </citation>
    <scope>NUCLEOTIDE SEQUENCE [LARGE SCALE GENOMIC DNA]</scope>
    <source>
        <strain evidence="5">F23</strain>
    </source>
</reference>
<keyword evidence="1 4" id="KW-0378">Hydrolase</keyword>
<keyword evidence="5" id="KW-1185">Reference proteome</keyword>
<dbReference type="PANTHER" id="PTHR48081:SF33">
    <property type="entry name" value="KYNURENINE FORMAMIDASE"/>
    <property type="match status" value="1"/>
</dbReference>
<evidence type="ECO:0000313" key="5">
    <source>
        <dbReference type="Proteomes" id="UP000287330"/>
    </source>
</evidence>
<gene>
    <name evidence="4" type="ORF">CWE25_05965</name>
</gene>
<dbReference type="PANTHER" id="PTHR48081">
    <property type="entry name" value="AB HYDROLASE SUPERFAMILY PROTEIN C4A8.06C"/>
    <property type="match status" value="1"/>
</dbReference>
<dbReference type="InterPro" id="IPR049492">
    <property type="entry name" value="BD-FAE-like_dom"/>
</dbReference>
<dbReference type="AlphaFoldDB" id="A0A432Y8E2"/>
<evidence type="ECO:0000313" key="4">
    <source>
        <dbReference type="EMBL" id="RUO57213.1"/>
    </source>
</evidence>
<evidence type="ECO:0000259" key="3">
    <source>
        <dbReference type="Pfam" id="PF20434"/>
    </source>
</evidence>
<feature type="signal peptide" evidence="2">
    <location>
        <begin position="1"/>
        <end position="23"/>
    </location>
</feature>
<proteinExistence type="predicted"/>
<accession>A0A432Y8E2</accession>
<dbReference type="Pfam" id="PF20434">
    <property type="entry name" value="BD-FAE"/>
    <property type="match status" value="1"/>
</dbReference>
<dbReference type="SUPFAM" id="SSF53474">
    <property type="entry name" value="alpha/beta-Hydrolases"/>
    <property type="match status" value="1"/>
</dbReference>
<protein>
    <submittedName>
        <fullName evidence="4">Alpha/beta hydrolase</fullName>
    </submittedName>
</protein>
<dbReference type="OrthoDB" id="255603at2"/>
<comment type="caution">
    <text evidence="4">The sequence shown here is derived from an EMBL/GenBank/DDBJ whole genome shotgun (WGS) entry which is preliminary data.</text>
</comment>
<organism evidence="4 5">
    <name type="scientific">Idiomarina fontislapidosi</name>
    <dbReference type="NCBI Taxonomy" id="263723"/>
    <lineage>
        <taxon>Bacteria</taxon>
        <taxon>Pseudomonadati</taxon>
        <taxon>Pseudomonadota</taxon>
        <taxon>Gammaproteobacteria</taxon>
        <taxon>Alteromonadales</taxon>
        <taxon>Idiomarinaceae</taxon>
        <taxon>Idiomarina</taxon>
    </lineage>
</organism>
<sequence length="282" mass="30780">MKPLFTSLITALSITCIAPLACAAHDQADMPVPYGSITELSYTAAGETIRYGDDSSQFIEVWRAEQKPKGHLIFIHGGCWLSDYDIQHARPYMSALNQTGYHVYGIEYRRVGNGGGWPTSYQDISTAVQRISEQAKTDELKTVVMGHSAGGHLALLTAADELLADNIDAAVGLAAISNIVEYSQGTNSCEAVTERFMGGMVQDHTDAYRDANPATQQFNSPVYLLHGSDDPIVNPHQSQALAERVQSVYVQSGAGHFDWLHPNTAAFARTEQLLKDIFNESN</sequence>
<dbReference type="Gene3D" id="3.40.50.1820">
    <property type="entry name" value="alpha/beta hydrolase"/>
    <property type="match status" value="1"/>
</dbReference>
<feature type="chain" id="PRO_5019282090" evidence="2">
    <location>
        <begin position="24"/>
        <end position="282"/>
    </location>
</feature>
<name>A0A432Y8E2_9GAMM</name>
<dbReference type="RefSeq" id="WP_110573876.1">
    <property type="nucleotide sequence ID" value="NZ_PIPV01000003.1"/>
</dbReference>
<dbReference type="EMBL" id="PIPV01000003">
    <property type="protein sequence ID" value="RUO57213.1"/>
    <property type="molecule type" value="Genomic_DNA"/>
</dbReference>
<feature type="domain" description="BD-FAE-like" evidence="3">
    <location>
        <begin position="65"/>
        <end position="244"/>
    </location>
</feature>